<dbReference type="PANTHER" id="PTHR43794:SF11">
    <property type="entry name" value="AMIDOHYDROLASE-RELATED DOMAIN-CONTAINING PROTEIN"/>
    <property type="match status" value="1"/>
</dbReference>
<dbReference type="Gene3D" id="2.30.40.10">
    <property type="entry name" value="Urease, subunit C, domain 1"/>
    <property type="match status" value="1"/>
</dbReference>
<dbReference type="RefSeq" id="WP_322423454.1">
    <property type="nucleotide sequence ID" value="NZ_JAXQPW010000001.1"/>
</dbReference>
<dbReference type="InterPro" id="IPR032466">
    <property type="entry name" value="Metal_Hydrolase"/>
</dbReference>
<dbReference type="EMBL" id="JAXQPW010000001">
    <property type="protein sequence ID" value="MDZ5661093.1"/>
    <property type="molecule type" value="Genomic_DNA"/>
</dbReference>
<keyword evidence="1" id="KW-0378">Hydrolase</keyword>
<evidence type="ECO:0000259" key="2">
    <source>
        <dbReference type="Pfam" id="PF01979"/>
    </source>
</evidence>
<evidence type="ECO:0000313" key="4">
    <source>
        <dbReference type="Proteomes" id="UP001291999"/>
    </source>
</evidence>
<dbReference type="InterPro" id="IPR050287">
    <property type="entry name" value="MTA/SAH_deaminase"/>
</dbReference>
<dbReference type="InterPro" id="IPR006311">
    <property type="entry name" value="TAT_signal"/>
</dbReference>
<dbReference type="NCBIfam" id="NF006056">
    <property type="entry name" value="PRK08204.1"/>
    <property type="match status" value="1"/>
</dbReference>
<dbReference type="InterPro" id="IPR011059">
    <property type="entry name" value="Metal-dep_hydrolase_composite"/>
</dbReference>
<dbReference type="SUPFAM" id="SSF51556">
    <property type="entry name" value="Metallo-dependent hydrolases"/>
    <property type="match status" value="1"/>
</dbReference>
<dbReference type="PANTHER" id="PTHR43794">
    <property type="entry name" value="AMINOHYDROLASE SSNA-RELATED"/>
    <property type="match status" value="1"/>
</dbReference>
<dbReference type="Gene3D" id="3.20.20.140">
    <property type="entry name" value="Metal-dependent hydrolases"/>
    <property type="match status" value="1"/>
</dbReference>
<sequence length="489" mass="51878">MDDMQDDKQAENQRTGINRRSMLGGAAAAAGALGAAAVASPAAAVRGRGSHPDHGHDHGRGPREYVLTGGYVVSMDPAVGDLDGGDVHVKDGRIVAVGRGLRARGSRIDARGMVVMPGLVDTHWHLWTTLFRSMASSSPATAYFALNVANGVRALPSDLYQGARLALVDALNTGVTTVNDWSHNIRTPDHADANLQAHREVGLRGRFSYGTPQGYPGTSVIDLADIARVQREWFDSGRVPLMHLGLAGRPPGLVGEAVFRPEYDGARGLGLPVSYHANSTRAQGALQMVRQLAEQDMLGPDTQLIHALYTTPEERAAIRDSGASVSISPMSELLIGYGISPVKDMVDSGVLLTLSVDTLSLVGSADMWAVMRLTTGLHRGVAEQELSINTRRVLQMATIDGARSLGLGDVTGSLTPGKRADVVMVRRHDVATAPVIDVANTLALAAGAENVDTVIVDGRFRKRGGRLLDVDTERVVRSTEQAIAALLAR</sequence>
<comment type="caution">
    <text evidence="3">The sequence shown here is derived from an EMBL/GenBank/DDBJ whole genome shotgun (WGS) entry which is preliminary data.</text>
</comment>
<keyword evidence="4" id="KW-1185">Reference proteome</keyword>
<protein>
    <submittedName>
        <fullName evidence="3">Amidohydrolase family protein</fullName>
    </submittedName>
</protein>
<dbReference type="Proteomes" id="UP001291999">
    <property type="component" value="Unassembled WGS sequence"/>
</dbReference>
<evidence type="ECO:0000256" key="1">
    <source>
        <dbReference type="ARBA" id="ARBA00022801"/>
    </source>
</evidence>
<dbReference type="PROSITE" id="PS51318">
    <property type="entry name" value="TAT"/>
    <property type="match status" value="1"/>
</dbReference>
<name>A0ABU5K800_9ACTN</name>
<organism evidence="3 4">
    <name type="scientific">Nocardioides renjunii</name>
    <dbReference type="NCBI Taxonomy" id="3095075"/>
    <lineage>
        <taxon>Bacteria</taxon>
        <taxon>Bacillati</taxon>
        <taxon>Actinomycetota</taxon>
        <taxon>Actinomycetes</taxon>
        <taxon>Propionibacteriales</taxon>
        <taxon>Nocardioidaceae</taxon>
        <taxon>Nocardioides</taxon>
    </lineage>
</organism>
<dbReference type="SUPFAM" id="SSF51338">
    <property type="entry name" value="Composite domain of metallo-dependent hydrolases"/>
    <property type="match status" value="1"/>
</dbReference>
<evidence type="ECO:0000313" key="3">
    <source>
        <dbReference type="EMBL" id="MDZ5661093.1"/>
    </source>
</evidence>
<dbReference type="Pfam" id="PF01979">
    <property type="entry name" value="Amidohydro_1"/>
    <property type="match status" value="1"/>
</dbReference>
<accession>A0ABU5K800</accession>
<proteinExistence type="predicted"/>
<feature type="domain" description="Amidohydrolase-related" evidence="2">
    <location>
        <begin position="114"/>
        <end position="459"/>
    </location>
</feature>
<reference evidence="3 4" key="1">
    <citation type="submission" date="2023-11" db="EMBL/GenBank/DDBJ databases">
        <title>Novel species in genus Nocardioides.</title>
        <authorList>
            <person name="Zhou H."/>
        </authorList>
    </citation>
    <scope>NUCLEOTIDE SEQUENCE [LARGE SCALE GENOMIC DNA]</scope>
    <source>
        <strain evidence="3 4">S-58</strain>
    </source>
</reference>
<dbReference type="InterPro" id="IPR006680">
    <property type="entry name" value="Amidohydro-rel"/>
</dbReference>
<gene>
    <name evidence="3" type="ORF">SFC79_04895</name>
</gene>